<evidence type="ECO:0000256" key="7">
    <source>
        <dbReference type="SAM" id="Phobius"/>
    </source>
</evidence>
<keyword evidence="9" id="KW-1185">Reference proteome</keyword>
<organism evidence="8 9">
    <name type="scientific">Nitratireductor aquibiodomus</name>
    <dbReference type="NCBI Taxonomy" id="204799"/>
    <lineage>
        <taxon>Bacteria</taxon>
        <taxon>Pseudomonadati</taxon>
        <taxon>Pseudomonadota</taxon>
        <taxon>Alphaproteobacteria</taxon>
        <taxon>Hyphomicrobiales</taxon>
        <taxon>Phyllobacteriaceae</taxon>
        <taxon>Nitratireductor</taxon>
    </lineage>
</organism>
<dbReference type="EMBL" id="FNSL01000001">
    <property type="protein sequence ID" value="SEB84202.1"/>
    <property type="molecule type" value="Genomic_DNA"/>
</dbReference>
<accession>A0A1H4MPC3</accession>
<gene>
    <name evidence="8" type="ORF">SAMN05216452_3386</name>
</gene>
<keyword evidence="5 7" id="KW-0472">Membrane</keyword>
<reference evidence="9" key="1">
    <citation type="submission" date="2016-10" db="EMBL/GenBank/DDBJ databases">
        <authorList>
            <person name="Varghese N."/>
            <person name="Submissions S."/>
        </authorList>
    </citation>
    <scope>NUCLEOTIDE SEQUENCE [LARGE SCALE GENOMIC DNA]</scope>
    <source>
        <strain evidence="9">ES.061</strain>
    </source>
</reference>
<protein>
    <submittedName>
        <fullName evidence="8">Aquaporin Z</fullName>
    </submittedName>
</protein>
<evidence type="ECO:0000256" key="4">
    <source>
        <dbReference type="ARBA" id="ARBA00022989"/>
    </source>
</evidence>
<dbReference type="Proteomes" id="UP000199064">
    <property type="component" value="Unassembled WGS sequence"/>
</dbReference>
<dbReference type="PRINTS" id="PR00783">
    <property type="entry name" value="MINTRINSICP"/>
</dbReference>
<evidence type="ECO:0000256" key="1">
    <source>
        <dbReference type="ARBA" id="ARBA00004141"/>
    </source>
</evidence>
<dbReference type="Pfam" id="PF00230">
    <property type="entry name" value="MIP"/>
    <property type="match status" value="1"/>
</dbReference>
<evidence type="ECO:0000256" key="3">
    <source>
        <dbReference type="ARBA" id="ARBA00022692"/>
    </source>
</evidence>
<comment type="similarity">
    <text evidence="6">Belongs to the MIP/aquaporin (TC 1.A.8) family.</text>
</comment>
<feature type="transmembrane region" description="Helical" evidence="7">
    <location>
        <begin position="34"/>
        <end position="53"/>
    </location>
</feature>
<name>A0A1H4MPC3_9HYPH</name>
<evidence type="ECO:0000256" key="6">
    <source>
        <dbReference type="RuleBase" id="RU000477"/>
    </source>
</evidence>
<feature type="transmembrane region" description="Helical" evidence="7">
    <location>
        <begin position="200"/>
        <end position="218"/>
    </location>
</feature>
<dbReference type="AlphaFoldDB" id="A0A1H4MPC3"/>
<dbReference type="SUPFAM" id="SSF81338">
    <property type="entry name" value="Aquaporin-like"/>
    <property type="match status" value="1"/>
</dbReference>
<dbReference type="InterPro" id="IPR034294">
    <property type="entry name" value="Aquaporin_transptr"/>
</dbReference>
<feature type="transmembrane region" description="Helical" evidence="7">
    <location>
        <begin position="128"/>
        <end position="147"/>
    </location>
</feature>
<evidence type="ECO:0000256" key="2">
    <source>
        <dbReference type="ARBA" id="ARBA00022448"/>
    </source>
</evidence>
<evidence type="ECO:0000313" key="8">
    <source>
        <dbReference type="EMBL" id="SEB84202.1"/>
    </source>
</evidence>
<evidence type="ECO:0000256" key="5">
    <source>
        <dbReference type="ARBA" id="ARBA00023136"/>
    </source>
</evidence>
<keyword evidence="3 6" id="KW-0812">Transmembrane</keyword>
<comment type="subcellular location">
    <subcellularLocation>
        <location evidence="1">Membrane</location>
        <topology evidence="1">Multi-pass membrane protein</topology>
    </subcellularLocation>
</comment>
<sequence>MKAYVAECFGTFCLVFLGCASVTAGGFGNLLPLGGLGIAVSFGVAVIAMAYAVGPVSGAHLNPAVTAGVFLAGRMPLKDVVPYMVAQIAGAVIAAAALWGMAKGSDAVAPISRAANGWEGAGLSPMPTAFALEALGTFIFVTVILGVTAKKHRTPLSGMVIGLTLIAIHLCLIPVTGTSVNPARSVGPALFSGAREMNQLWLFIAAPFVGAGVAGIVAKTTLMERT</sequence>
<dbReference type="PROSITE" id="PS51257">
    <property type="entry name" value="PROKAR_LIPOPROTEIN"/>
    <property type="match status" value="1"/>
</dbReference>
<feature type="transmembrane region" description="Helical" evidence="7">
    <location>
        <begin position="80"/>
        <end position="102"/>
    </location>
</feature>
<dbReference type="InterPro" id="IPR000425">
    <property type="entry name" value="MIP"/>
</dbReference>
<dbReference type="PANTHER" id="PTHR45724:SF13">
    <property type="entry name" value="AQUAPORIN NIP1-1-RELATED"/>
    <property type="match status" value="1"/>
</dbReference>
<proteinExistence type="inferred from homology"/>
<dbReference type="InterPro" id="IPR023271">
    <property type="entry name" value="Aquaporin-like"/>
</dbReference>
<evidence type="ECO:0000313" key="9">
    <source>
        <dbReference type="Proteomes" id="UP000199064"/>
    </source>
</evidence>
<dbReference type="Gene3D" id="1.20.1080.10">
    <property type="entry name" value="Glycerol uptake facilitator protein"/>
    <property type="match status" value="1"/>
</dbReference>
<keyword evidence="4 7" id="KW-1133">Transmembrane helix</keyword>
<dbReference type="GO" id="GO:0015267">
    <property type="term" value="F:channel activity"/>
    <property type="evidence" value="ECO:0007669"/>
    <property type="project" value="InterPro"/>
</dbReference>
<dbReference type="GO" id="GO:0016020">
    <property type="term" value="C:membrane"/>
    <property type="evidence" value="ECO:0007669"/>
    <property type="project" value="UniProtKB-SubCell"/>
</dbReference>
<keyword evidence="2 6" id="KW-0813">Transport</keyword>
<dbReference type="PANTHER" id="PTHR45724">
    <property type="entry name" value="AQUAPORIN NIP2-1"/>
    <property type="match status" value="1"/>
</dbReference>
<feature type="transmembrane region" description="Helical" evidence="7">
    <location>
        <begin position="159"/>
        <end position="180"/>
    </location>
</feature>